<dbReference type="AlphaFoldDB" id="T1DHQ9"/>
<dbReference type="EMBL" id="GAMD01002216">
    <property type="protein sequence ID" value="JAA99374.1"/>
    <property type="molecule type" value="mRNA"/>
</dbReference>
<proteinExistence type="evidence at transcript level"/>
<sequence>MRKPQRNCRERTFFCCPFASSAGEWCPPLRCLCVKYCDIMWHFTFYCSCSFLQFVLNVFFLSNAAGSRQLGLRRGSRVRGTLQTSC</sequence>
<evidence type="ECO:0000313" key="2">
    <source>
        <dbReference type="EMBL" id="JAA99374.1"/>
    </source>
</evidence>
<keyword evidence="1" id="KW-0472">Membrane</keyword>
<feature type="transmembrane region" description="Helical" evidence="1">
    <location>
        <begin position="39"/>
        <end position="64"/>
    </location>
</feature>
<accession>T1DHQ9</accession>
<keyword evidence="1" id="KW-1133">Transmembrane helix</keyword>
<protein>
    <submittedName>
        <fullName evidence="2">Uncharacterized protein</fullName>
    </submittedName>
</protein>
<evidence type="ECO:0000256" key="1">
    <source>
        <dbReference type="SAM" id="Phobius"/>
    </source>
</evidence>
<keyword evidence="1" id="KW-0812">Transmembrane</keyword>
<organism evidence="2">
    <name type="scientific">Anopheles aquasalis</name>
    <name type="common">Malaria mosquito</name>
    <dbReference type="NCBI Taxonomy" id="42839"/>
    <lineage>
        <taxon>Eukaryota</taxon>
        <taxon>Metazoa</taxon>
        <taxon>Ecdysozoa</taxon>
        <taxon>Arthropoda</taxon>
        <taxon>Hexapoda</taxon>
        <taxon>Insecta</taxon>
        <taxon>Pterygota</taxon>
        <taxon>Neoptera</taxon>
        <taxon>Endopterygota</taxon>
        <taxon>Diptera</taxon>
        <taxon>Nematocera</taxon>
        <taxon>Culicoidea</taxon>
        <taxon>Culicidae</taxon>
        <taxon>Anophelinae</taxon>
        <taxon>Anopheles</taxon>
    </lineage>
</organism>
<reference evidence="2" key="1">
    <citation type="submission" date="2013-07" db="EMBL/GenBank/DDBJ databases">
        <title>Transcriptome sequencing and developmental regulation of gene expression in Anopheles aquasalis.</title>
        <authorList>
            <consortium name="Brazilian Malaria Network (MCT/CNPq/MS/SCTIE/DECIT/PRONEX 555648/2009-5) and Research Network on Bioactive Molecules from Arthropod Vectors (NAP-MOBIARVE"/>
            <consortium name="University of Sao Paulo)"/>
            <person name="Marinotti O."/>
            <person name="Ribeiro J.M.C."/>
            <person name="Costa-da-Silva A.L."/>
            <person name="Silva M.C.P."/>
            <person name="Lopes A.R."/>
            <person name="Barros M.S."/>
            <person name="Sa-Nunes A."/>
            <person name="Konjin B.B."/>
            <person name="Carvalho E."/>
            <person name="Suesdek L."/>
            <person name="Silva-Neto M.A.C."/>
            <person name="Capurro M.L."/>
        </authorList>
    </citation>
    <scope>NUCLEOTIDE SEQUENCE</scope>
    <source>
        <tissue evidence="2">Whole body</tissue>
    </source>
</reference>
<name>T1DHQ9_ANOAQ</name>